<keyword evidence="4" id="KW-1185">Reference proteome</keyword>
<protein>
    <submittedName>
        <fullName evidence="3">Uncharacterized protein</fullName>
    </submittedName>
</protein>
<evidence type="ECO:0000256" key="1">
    <source>
        <dbReference type="SAM" id="Phobius"/>
    </source>
</evidence>
<evidence type="ECO:0000313" key="4">
    <source>
        <dbReference type="Proteomes" id="UP000789390"/>
    </source>
</evidence>
<keyword evidence="1" id="KW-0812">Transmembrane</keyword>
<feature type="signal peptide" evidence="2">
    <location>
        <begin position="1"/>
        <end position="32"/>
    </location>
</feature>
<feature type="transmembrane region" description="Helical" evidence="1">
    <location>
        <begin position="73"/>
        <end position="92"/>
    </location>
</feature>
<evidence type="ECO:0000313" key="3">
    <source>
        <dbReference type="EMBL" id="CAH0110847.1"/>
    </source>
</evidence>
<keyword evidence="1" id="KW-0472">Membrane</keyword>
<comment type="caution">
    <text evidence="3">The sequence shown here is derived from an EMBL/GenBank/DDBJ whole genome shotgun (WGS) entry which is preliminary data.</text>
</comment>
<sequence>MVSINFVCDANVCLSFLLITLSICTEIKSVNAFSKTGSISQDSLDSDSDPAPQRAIINEHSKLLRFLGDTPSAIFINTLSVVSSIFTIWGFIETRDDMIEMKKMKEEEEANESDQTEQLEELNQKLEGIRPGITDEIEKKFENLTHSFKQLICRFDAVHAKSHSVSQECLKFIRSLKKPTLSNADPSEAKHPHYKSNYIEKTNFLSTHWNQHVNNG</sequence>
<name>A0A8J2S193_9CRUS</name>
<reference evidence="3" key="1">
    <citation type="submission" date="2021-11" db="EMBL/GenBank/DDBJ databases">
        <authorList>
            <person name="Schell T."/>
        </authorList>
    </citation>
    <scope>NUCLEOTIDE SEQUENCE</scope>
    <source>
        <strain evidence="3">M5</strain>
    </source>
</reference>
<gene>
    <name evidence="3" type="ORF">DGAL_LOCUS14452</name>
</gene>
<keyword evidence="2" id="KW-0732">Signal</keyword>
<evidence type="ECO:0000256" key="2">
    <source>
        <dbReference type="SAM" id="SignalP"/>
    </source>
</evidence>
<dbReference type="EMBL" id="CAKKLH010000307">
    <property type="protein sequence ID" value="CAH0110847.1"/>
    <property type="molecule type" value="Genomic_DNA"/>
</dbReference>
<proteinExistence type="predicted"/>
<dbReference type="AlphaFoldDB" id="A0A8J2S193"/>
<keyword evidence="1" id="KW-1133">Transmembrane helix</keyword>
<dbReference type="Proteomes" id="UP000789390">
    <property type="component" value="Unassembled WGS sequence"/>
</dbReference>
<organism evidence="3 4">
    <name type="scientific">Daphnia galeata</name>
    <dbReference type="NCBI Taxonomy" id="27404"/>
    <lineage>
        <taxon>Eukaryota</taxon>
        <taxon>Metazoa</taxon>
        <taxon>Ecdysozoa</taxon>
        <taxon>Arthropoda</taxon>
        <taxon>Crustacea</taxon>
        <taxon>Branchiopoda</taxon>
        <taxon>Diplostraca</taxon>
        <taxon>Cladocera</taxon>
        <taxon>Anomopoda</taxon>
        <taxon>Daphniidae</taxon>
        <taxon>Daphnia</taxon>
    </lineage>
</organism>
<accession>A0A8J2S193</accession>
<feature type="chain" id="PRO_5035188311" evidence="2">
    <location>
        <begin position="33"/>
        <end position="216"/>
    </location>
</feature>
<dbReference type="OrthoDB" id="6377616at2759"/>